<dbReference type="AlphaFoldDB" id="A0A6A6CC71"/>
<proteinExistence type="predicted"/>
<evidence type="ECO:0000313" key="3">
    <source>
        <dbReference type="Proteomes" id="UP000799537"/>
    </source>
</evidence>
<evidence type="ECO:0008006" key="4">
    <source>
        <dbReference type="Google" id="ProtNLM"/>
    </source>
</evidence>
<dbReference type="GeneID" id="54560787"/>
<dbReference type="RefSeq" id="XP_033665534.1">
    <property type="nucleotide sequence ID" value="XM_033807515.1"/>
</dbReference>
<organism evidence="2 3">
    <name type="scientific">Zasmidium cellare ATCC 36951</name>
    <dbReference type="NCBI Taxonomy" id="1080233"/>
    <lineage>
        <taxon>Eukaryota</taxon>
        <taxon>Fungi</taxon>
        <taxon>Dikarya</taxon>
        <taxon>Ascomycota</taxon>
        <taxon>Pezizomycotina</taxon>
        <taxon>Dothideomycetes</taxon>
        <taxon>Dothideomycetidae</taxon>
        <taxon>Mycosphaerellales</taxon>
        <taxon>Mycosphaerellaceae</taxon>
        <taxon>Zasmidium</taxon>
    </lineage>
</organism>
<keyword evidence="3" id="KW-1185">Reference proteome</keyword>
<sequence length="221" mass="25195">MDQHPEPSESETPAQMEPTLDEIEPIQEVEKFMQIQRDRLLKIYIGQDTTQPPFLIQESTLINSSDYFLNIIRNNREGICLDSGVLYLPEDGDKALAWAMMLYWMVNKRLPSGITESQDFALRGKHLLLFTQAWVLADKYLMSKLQNTIMMALINHFEDYALPFDAALVNKLLSTSPVDTPLRRILSEETVHIMYAEEPNGAFPGRRMKSSELVASDGARG</sequence>
<name>A0A6A6CC71_ZASCE</name>
<evidence type="ECO:0000313" key="2">
    <source>
        <dbReference type="EMBL" id="KAF2164645.1"/>
    </source>
</evidence>
<feature type="region of interest" description="Disordered" evidence="1">
    <location>
        <begin position="1"/>
        <end position="20"/>
    </location>
</feature>
<accession>A0A6A6CC71</accession>
<evidence type="ECO:0000256" key="1">
    <source>
        <dbReference type="SAM" id="MobiDB-lite"/>
    </source>
</evidence>
<reference evidence="2" key="1">
    <citation type="journal article" date="2020" name="Stud. Mycol.">
        <title>101 Dothideomycetes genomes: a test case for predicting lifestyles and emergence of pathogens.</title>
        <authorList>
            <person name="Haridas S."/>
            <person name="Albert R."/>
            <person name="Binder M."/>
            <person name="Bloem J."/>
            <person name="Labutti K."/>
            <person name="Salamov A."/>
            <person name="Andreopoulos B."/>
            <person name="Baker S."/>
            <person name="Barry K."/>
            <person name="Bills G."/>
            <person name="Bluhm B."/>
            <person name="Cannon C."/>
            <person name="Castanera R."/>
            <person name="Culley D."/>
            <person name="Daum C."/>
            <person name="Ezra D."/>
            <person name="Gonzalez J."/>
            <person name="Henrissat B."/>
            <person name="Kuo A."/>
            <person name="Liang C."/>
            <person name="Lipzen A."/>
            <person name="Lutzoni F."/>
            <person name="Magnuson J."/>
            <person name="Mondo S."/>
            <person name="Nolan M."/>
            <person name="Ohm R."/>
            <person name="Pangilinan J."/>
            <person name="Park H.-J."/>
            <person name="Ramirez L."/>
            <person name="Alfaro M."/>
            <person name="Sun H."/>
            <person name="Tritt A."/>
            <person name="Yoshinaga Y."/>
            <person name="Zwiers L.-H."/>
            <person name="Turgeon B."/>
            <person name="Goodwin S."/>
            <person name="Spatafora J."/>
            <person name="Crous P."/>
            <person name="Grigoriev I."/>
        </authorList>
    </citation>
    <scope>NUCLEOTIDE SEQUENCE</scope>
    <source>
        <strain evidence="2">ATCC 36951</strain>
    </source>
</reference>
<dbReference type="OrthoDB" id="3648886at2759"/>
<dbReference type="EMBL" id="ML993603">
    <property type="protein sequence ID" value="KAF2164645.1"/>
    <property type="molecule type" value="Genomic_DNA"/>
</dbReference>
<dbReference type="Proteomes" id="UP000799537">
    <property type="component" value="Unassembled WGS sequence"/>
</dbReference>
<gene>
    <name evidence="2" type="ORF">M409DRAFT_25039</name>
</gene>
<protein>
    <recommendedName>
        <fullName evidence="4">BTB domain-containing protein</fullName>
    </recommendedName>
</protein>